<dbReference type="GO" id="GO:0003887">
    <property type="term" value="F:DNA-directed DNA polymerase activity"/>
    <property type="evidence" value="ECO:0007669"/>
    <property type="project" value="UniProtKB-UniRule"/>
</dbReference>
<evidence type="ECO:0000256" key="3">
    <source>
        <dbReference type="ARBA" id="ARBA00022679"/>
    </source>
</evidence>
<dbReference type="InterPro" id="IPR056172">
    <property type="entry name" value="PolC_DP2_cat_dom"/>
</dbReference>
<dbReference type="PIRSF" id="PIRSF016275">
    <property type="entry name" value="PolC_DP2"/>
    <property type="match status" value="1"/>
</dbReference>
<reference evidence="19" key="1">
    <citation type="journal article" date="2014" name="Genome Biol. Evol.">
        <title>Pangenome evidence for extensive interdomain horizontal transfer affecting lineage core and shell genes in uncultured planktonic thaumarchaeota and euryarchaeota.</title>
        <authorList>
            <person name="Deschamps P."/>
            <person name="Zivanovic Y."/>
            <person name="Moreira D."/>
            <person name="Rodriguez-Valera F."/>
            <person name="Lopez-Garcia P."/>
        </authorList>
    </citation>
    <scope>NUCLEOTIDE SEQUENCE</scope>
</reference>
<organism evidence="19">
    <name type="scientific">uncultured marine group II/III euryarchaeote KM3_37_C11</name>
    <dbReference type="NCBI Taxonomy" id="1456442"/>
    <lineage>
        <taxon>Archaea</taxon>
        <taxon>Methanobacteriati</taxon>
        <taxon>Methanobacteriota</taxon>
        <taxon>environmental samples</taxon>
    </lineage>
</organism>
<keyword evidence="7" id="KW-0378">Hydrolase</keyword>
<evidence type="ECO:0000256" key="13">
    <source>
        <dbReference type="ARBA" id="ARBA00026137"/>
    </source>
</evidence>
<keyword evidence="5" id="KW-0235">DNA replication</keyword>
<keyword evidence="3 19" id="KW-0808">Transferase</keyword>
<evidence type="ECO:0000256" key="2">
    <source>
        <dbReference type="ARBA" id="ARBA00011315"/>
    </source>
</evidence>
<evidence type="ECO:0000256" key="12">
    <source>
        <dbReference type="ARBA" id="ARBA00025068"/>
    </source>
</evidence>
<feature type="domain" description="DNA polymerase II large subunit DP2 central" evidence="17">
    <location>
        <begin position="565"/>
        <end position="653"/>
    </location>
</feature>
<keyword evidence="11" id="KW-0511">Multifunctional enzyme</keyword>
<evidence type="ECO:0000256" key="8">
    <source>
        <dbReference type="ARBA" id="ARBA00022839"/>
    </source>
</evidence>
<evidence type="ECO:0000256" key="5">
    <source>
        <dbReference type="ARBA" id="ARBA00022705"/>
    </source>
</evidence>
<dbReference type="AlphaFoldDB" id="A0A075H4N3"/>
<evidence type="ECO:0000256" key="9">
    <source>
        <dbReference type="ARBA" id="ARBA00022932"/>
    </source>
</evidence>
<evidence type="ECO:0000313" key="19">
    <source>
        <dbReference type="EMBL" id="AIF09432.1"/>
    </source>
</evidence>
<evidence type="ECO:0000256" key="10">
    <source>
        <dbReference type="ARBA" id="ARBA00023125"/>
    </source>
</evidence>
<proteinExistence type="inferred from homology"/>
<evidence type="ECO:0000256" key="15">
    <source>
        <dbReference type="NCBIfam" id="TIGR00354"/>
    </source>
</evidence>
<sequence length="1126" mass="127833">MSTIIADKHIKEYFSTLKSKTLELHELANRARKVGIDPQTKCDIPIAASVAERVEAIMGSISSNLIGSGIVERIGELEKQYGFGDWRVALVLADEISSEKFCKFEDKITAINIGIRTGFAYITQGVVSAPLEGLINVKFKKRKDGKNYLALYYAGPIRGGGATASAVTTVIADYVRIKQGIEKYDPTEQEIKRMYTEVMDYYERIERKQYKPTEQEIKYIISNLTVELDGDPTSELTVSNYKGLPRIETDRIRGGVALMLTDALPLKGGKVMKKLNEWGKEFNLDWQWLNEYQTLKKQIHQKSDESDENKLKPNYSYIAEIVAGRPVFTHPLRHGGFRQRYGRSRLTGHGSWAISPITMQVLNNYLAVGTQLRVERPGKSTSLTSCDSIEGPIVKLKDGSVCKPKTEEEAKEISKEIIEILYLGDILISPGEFTENGHFLVPAGYCPEWWALELKKAIKNNPNTTHKLPKEFFNTFIPPKINIDAAIKLSKDFDIPIHPEFTFYLSALDNKQKNQLQNYLKSEMLADSPEKRLLELIGCPHTIKDNKTILTKLNQTILNTQFRTDIKFRDKFGTGIGARMGRPEKAKMRDMKGSPHFLFPVGSEGGRLRSFNEAIKIGHVTADFPILKCLDCNKSTIFQKCEHCNSENTQQKYIDYKTKKKYTTPETPSCVPYERRKYALPELSKKIKKEWEGPFPKLIKGVRSTMNKFRYVEHPTKGLLRAKHSLRVNKDGTVRYDATELGTTHFTPEEIGLSLEKAHKLGYKKDIHNQPLTQTTQLVEIFPQDIILPNEKFLGIESASSVFKRVADFVDEELVNIYNLPAFYNIATPEDIIGQLIIGLAPHTSAGITGRIIGFSNISAVIAHPMWHAAQRRDLDGEETAIMLMMDAFLNFSRDFLPDRRGARSMDAPLVISTILNSKEVDDEVYDLNIAWEYNLDFYNATLEMKYPWDVKIKSLGDVIDKVEQYQNHGFTHPTLNMNCGVNVSAYKYLPTMVEKMEGQLDLADKIRAVDLHKVGELIINGHFIRDLKGNMRKFTMQRFRCIACNEKYRRPPLAGICVKCKKPKVIYTISEGSVKKYLEATLKLIEIEGTSEYLKETVQLFNSRVESVFGKDATKQISLGGFINE</sequence>
<dbReference type="Pfam" id="PF03833">
    <property type="entry name" value="PolC_DP2_N"/>
    <property type="match status" value="1"/>
</dbReference>
<evidence type="ECO:0000256" key="14">
    <source>
        <dbReference type="ARBA" id="ARBA00049244"/>
    </source>
</evidence>
<comment type="subunit">
    <text evidence="2">Heterodimer of a large subunit and a small subunit.</text>
</comment>
<feature type="domain" description="DNA polymerase II large subunit DP2 N-terminal" evidence="16">
    <location>
        <begin position="12"/>
        <end position="293"/>
    </location>
</feature>
<dbReference type="Pfam" id="PF24846">
    <property type="entry name" value="PolC_DP2_cat"/>
    <property type="match status" value="1"/>
</dbReference>
<name>A0A075H4N3_9EURY</name>
<keyword evidence="8" id="KW-0269">Exonuclease</keyword>
<protein>
    <recommendedName>
        <fullName evidence="13 15">DNA polymerase II large subunit</fullName>
        <ecNumber evidence="15">2.7.7.7</ecNumber>
    </recommendedName>
</protein>
<dbReference type="PANTHER" id="PTHR42210">
    <property type="entry name" value="DNA POLYMERASE II LARGE SUBUNIT"/>
    <property type="match status" value="1"/>
</dbReference>
<comment type="function">
    <text evidence="12">Possesses two activities: a DNA synthesis (polymerase) and an exonucleolytic activity that degrades single-stranded DNA in the 3'- to 5'-direction. Has a template-primer preference which is characteristic of a replicative DNA polymerase.</text>
</comment>
<evidence type="ECO:0000259" key="18">
    <source>
        <dbReference type="Pfam" id="PF24846"/>
    </source>
</evidence>
<dbReference type="InterPro" id="IPR016033">
    <property type="entry name" value="PolC_DP2_N"/>
</dbReference>
<evidence type="ECO:0000256" key="11">
    <source>
        <dbReference type="ARBA" id="ARBA00023268"/>
    </source>
</evidence>
<accession>A0A075H4N3</accession>
<dbReference type="GO" id="GO:0006260">
    <property type="term" value="P:DNA replication"/>
    <property type="evidence" value="ECO:0007669"/>
    <property type="project" value="UniProtKB-UniRule"/>
</dbReference>
<evidence type="ECO:0000256" key="4">
    <source>
        <dbReference type="ARBA" id="ARBA00022695"/>
    </source>
</evidence>
<dbReference type="GO" id="GO:0004527">
    <property type="term" value="F:exonuclease activity"/>
    <property type="evidence" value="ECO:0007669"/>
    <property type="project" value="UniProtKB-UniRule"/>
</dbReference>
<keyword evidence="6" id="KW-0540">Nuclease</keyword>
<keyword evidence="9" id="KW-0239">DNA-directed DNA polymerase</keyword>
<dbReference type="EMBL" id="KF900863">
    <property type="protein sequence ID" value="AIF09432.1"/>
    <property type="molecule type" value="Genomic_DNA"/>
</dbReference>
<comment type="similarity">
    <text evidence="1">Belongs to the archaeal DNA polymerase II family.</text>
</comment>
<dbReference type="GO" id="GO:0003677">
    <property type="term" value="F:DNA binding"/>
    <property type="evidence" value="ECO:0007669"/>
    <property type="project" value="UniProtKB-KW"/>
</dbReference>
<gene>
    <name evidence="19" type="primary">DPB1</name>
</gene>
<dbReference type="Pfam" id="PF24844">
    <property type="entry name" value="PolC_DP2_central"/>
    <property type="match status" value="2"/>
</dbReference>
<dbReference type="NCBIfam" id="TIGR00354">
    <property type="entry name" value="polC"/>
    <property type="match status" value="1"/>
</dbReference>
<evidence type="ECO:0000259" key="16">
    <source>
        <dbReference type="Pfam" id="PF03833"/>
    </source>
</evidence>
<keyword evidence="4 19" id="KW-0548">Nucleotidyltransferase</keyword>
<dbReference type="EC" id="2.7.7.7" evidence="15"/>
<keyword evidence="10" id="KW-0238">DNA-binding</keyword>
<feature type="domain" description="DNA polymerase II large subunit DP2 catalytic" evidence="18">
    <location>
        <begin position="698"/>
        <end position="996"/>
    </location>
</feature>
<dbReference type="PANTHER" id="PTHR42210:SF1">
    <property type="entry name" value="DNA POLYMERASE II LARGE SUBUNIT"/>
    <property type="match status" value="1"/>
</dbReference>
<evidence type="ECO:0000256" key="1">
    <source>
        <dbReference type="ARBA" id="ARBA00011053"/>
    </source>
</evidence>
<dbReference type="InterPro" id="IPR004475">
    <property type="entry name" value="PolC_DP2"/>
</dbReference>
<comment type="catalytic activity">
    <reaction evidence="14">
        <text>DNA(n) + a 2'-deoxyribonucleoside 5'-triphosphate = DNA(n+1) + diphosphate</text>
        <dbReference type="Rhea" id="RHEA:22508"/>
        <dbReference type="Rhea" id="RHEA-COMP:17339"/>
        <dbReference type="Rhea" id="RHEA-COMP:17340"/>
        <dbReference type="ChEBI" id="CHEBI:33019"/>
        <dbReference type="ChEBI" id="CHEBI:61560"/>
        <dbReference type="ChEBI" id="CHEBI:173112"/>
        <dbReference type="EC" id="2.7.7.7"/>
    </reaction>
</comment>
<evidence type="ECO:0000256" key="6">
    <source>
        <dbReference type="ARBA" id="ARBA00022722"/>
    </source>
</evidence>
<evidence type="ECO:0000256" key="7">
    <source>
        <dbReference type="ARBA" id="ARBA00022801"/>
    </source>
</evidence>
<evidence type="ECO:0000259" key="17">
    <source>
        <dbReference type="Pfam" id="PF24844"/>
    </source>
</evidence>
<dbReference type="InterPro" id="IPR056171">
    <property type="entry name" value="PolC_DP2_central_dom"/>
</dbReference>
<feature type="domain" description="DNA polymerase II large subunit DP2 central" evidence="17">
    <location>
        <begin position="305"/>
        <end position="558"/>
    </location>
</feature>